<dbReference type="InterPro" id="IPR016095">
    <property type="entry name" value="Ribosomal_uL1_3-a/b-sand"/>
</dbReference>
<dbReference type="InterPro" id="IPR050257">
    <property type="entry name" value="eL8/uL1-like"/>
</dbReference>
<dbReference type="STRING" id="10228.B3RQ39"/>
<protein>
    <recommendedName>
        <fullName evidence="10">Ribosomal L1 domain-containing protein 1</fullName>
    </recommendedName>
</protein>
<evidence type="ECO:0000256" key="3">
    <source>
        <dbReference type="ARBA" id="ARBA00022553"/>
    </source>
</evidence>
<evidence type="ECO:0000256" key="7">
    <source>
        <dbReference type="ARBA" id="ARBA00023242"/>
    </source>
</evidence>
<keyword evidence="7" id="KW-0539">Nucleus</keyword>
<dbReference type="FunFam" id="3.40.50.790:FF:000004">
    <property type="entry name" value="Ribosomal L1 domain-containing 1-like 1"/>
    <property type="match status" value="1"/>
</dbReference>
<dbReference type="Proteomes" id="UP000009022">
    <property type="component" value="Unassembled WGS sequence"/>
</dbReference>
<dbReference type="eggNOG" id="KOG1685">
    <property type="taxonomic scope" value="Eukaryota"/>
</dbReference>
<dbReference type="CDD" id="cd00403">
    <property type="entry name" value="Ribosomal_L1"/>
    <property type="match status" value="1"/>
</dbReference>
<dbReference type="FunCoup" id="B3RQ39">
    <property type="interactions" value="1691"/>
</dbReference>
<keyword evidence="3" id="KW-0597">Phosphoprotein</keyword>
<keyword evidence="4" id="KW-0832">Ubl conjugation</keyword>
<evidence type="ECO:0000256" key="4">
    <source>
        <dbReference type="ARBA" id="ARBA00022843"/>
    </source>
</evidence>
<keyword evidence="6" id="KW-0175">Coiled coil</keyword>
<dbReference type="KEGG" id="tad:TRIADDRAFT_53766"/>
<evidence type="ECO:0000256" key="9">
    <source>
        <dbReference type="ARBA" id="ARBA00061550"/>
    </source>
</evidence>
<dbReference type="Gene3D" id="3.40.50.790">
    <property type="match status" value="1"/>
</dbReference>
<evidence type="ECO:0000256" key="6">
    <source>
        <dbReference type="ARBA" id="ARBA00023054"/>
    </source>
</evidence>
<dbReference type="RefSeq" id="XP_002109586.1">
    <property type="nucleotide sequence ID" value="XM_002109550.1"/>
</dbReference>
<dbReference type="EMBL" id="DS985242">
    <property type="protein sequence ID" value="EDV27752.1"/>
    <property type="molecule type" value="Genomic_DNA"/>
</dbReference>
<proteinExistence type="inferred from homology"/>
<dbReference type="PANTHER" id="PTHR23105">
    <property type="entry name" value="RIBOSOMAL PROTEIN L7AE FAMILY MEMBER"/>
    <property type="match status" value="1"/>
</dbReference>
<accession>B3RQ39</accession>
<comment type="function">
    <text evidence="8">Regulates cellular senescence through inhibition of PTEN translation. Acts as a pro-apoptotic regulator in response to DNA damage.</text>
</comment>
<dbReference type="InterPro" id="IPR028364">
    <property type="entry name" value="Ribosomal_uL1/biogenesis"/>
</dbReference>
<evidence type="ECO:0000256" key="8">
    <source>
        <dbReference type="ARBA" id="ARBA00054167"/>
    </source>
</evidence>
<sequence length="269" mass="30557">MAAKSKNADYQHKSKLDEHQVQLAVPALFKLLQLNEVKAKKRKLMADDEKIWLNLILKKIPNPTKPIQISLPHSLHPTGTLEICLFCKDNEKDTIKKKLEKDGITEIVKIISIIKLKKNYRGYEAKRQLCQMYDLFLADDRIYHLLPPYLGKKFFEKKKYPIPVSVTKKNLTSQINGIRNSTYFSLGKGKCNAIPVAMTNLDSEKITENIIATVNSIAAKIPRGWKNIQALYIKTTATVALPIYNSIPYESTKINTDNTTKTVKVSLAD</sequence>
<dbReference type="InParanoid" id="B3RQ39"/>
<dbReference type="AlphaFoldDB" id="B3RQ39"/>
<dbReference type="Pfam" id="PF00687">
    <property type="entry name" value="Ribosomal_L1"/>
    <property type="match status" value="1"/>
</dbReference>
<name>B3RQ39_TRIAD</name>
<evidence type="ECO:0000313" key="12">
    <source>
        <dbReference type="Proteomes" id="UP000009022"/>
    </source>
</evidence>
<dbReference type="InterPro" id="IPR023674">
    <property type="entry name" value="Ribosomal_uL1-like"/>
</dbReference>
<keyword evidence="12" id="KW-1185">Reference proteome</keyword>
<organism evidence="11 12">
    <name type="scientific">Trichoplax adhaerens</name>
    <name type="common">Trichoplax reptans</name>
    <dbReference type="NCBI Taxonomy" id="10228"/>
    <lineage>
        <taxon>Eukaryota</taxon>
        <taxon>Metazoa</taxon>
        <taxon>Placozoa</taxon>
        <taxon>Uniplacotomia</taxon>
        <taxon>Trichoplacea</taxon>
        <taxon>Trichoplacidae</taxon>
        <taxon>Trichoplax</taxon>
    </lineage>
</organism>
<evidence type="ECO:0000256" key="2">
    <source>
        <dbReference type="ARBA" id="ARBA00022499"/>
    </source>
</evidence>
<dbReference type="OMA" id="KKDTIRH"/>
<dbReference type="OrthoDB" id="10251727at2759"/>
<keyword evidence="5" id="KW-0007">Acetylation</keyword>
<dbReference type="GO" id="GO:0005730">
    <property type="term" value="C:nucleolus"/>
    <property type="evidence" value="ECO:0000318"/>
    <property type="project" value="GO_Central"/>
</dbReference>
<dbReference type="GeneID" id="6751338"/>
<evidence type="ECO:0000256" key="5">
    <source>
        <dbReference type="ARBA" id="ARBA00022990"/>
    </source>
</evidence>
<dbReference type="GO" id="GO:0003723">
    <property type="term" value="F:RNA binding"/>
    <property type="evidence" value="ECO:0000318"/>
    <property type="project" value="GO_Central"/>
</dbReference>
<comment type="subcellular location">
    <subcellularLocation>
        <location evidence="1">Nucleus</location>
        <location evidence="1">Nucleolus</location>
    </subcellularLocation>
</comment>
<evidence type="ECO:0000313" key="11">
    <source>
        <dbReference type="EMBL" id="EDV27752.1"/>
    </source>
</evidence>
<reference evidence="11 12" key="1">
    <citation type="journal article" date="2008" name="Nature">
        <title>The Trichoplax genome and the nature of placozoans.</title>
        <authorList>
            <person name="Srivastava M."/>
            <person name="Begovic E."/>
            <person name="Chapman J."/>
            <person name="Putnam N.H."/>
            <person name="Hellsten U."/>
            <person name="Kawashima T."/>
            <person name="Kuo A."/>
            <person name="Mitros T."/>
            <person name="Salamov A."/>
            <person name="Carpenter M.L."/>
            <person name="Signorovitch A.Y."/>
            <person name="Moreno M.A."/>
            <person name="Kamm K."/>
            <person name="Grimwood J."/>
            <person name="Schmutz J."/>
            <person name="Shapiro H."/>
            <person name="Grigoriev I.V."/>
            <person name="Buss L.W."/>
            <person name="Schierwater B."/>
            <person name="Dellaporta S.L."/>
            <person name="Rokhsar D.S."/>
        </authorList>
    </citation>
    <scope>NUCLEOTIDE SEQUENCE [LARGE SCALE GENOMIC DNA]</scope>
    <source>
        <strain evidence="11 12">Grell-BS-1999</strain>
    </source>
</reference>
<dbReference type="HOGENOM" id="CLU_026457_0_2_1"/>
<dbReference type="SUPFAM" id="SSF56808">
    <property type="entry name" value="Ribosomal protein L1"/>
    <property type="match status" value="1"/>
</dbReference>
<dbReference type="PhylomeDB" id="B3RQ39"/>
<gene>
    <name evidence="11" type="ORF">TRIADDRAFT_53766</name>
</gene>
<evidence type="ECO:0000256" key="1">
    <source>
        <dbReference type="ARBA" id="ARBA00004604"/>
    </source>
</evidence>
<dbReference type="Gene3D" id="3.30.190.20">
    <property type="match status" value="1"/>
</dbReference>
<evidence type="ECO:0000256" key="10">
    <source>
        <dbReference type="ARBA" id="ARBA00070787"/>
    </source>
</evidence>
<dbReference type="CTD" id="6751338"/>
<keyword evidence="2" id="KW-1017">Isopeptide bond</keyword>
<comment type="similarity">
    <text evidence="9">Belongs to the universal ribosomal protein uL1 family. Highly divergent.</text>
</comment>